<gene>
    <name evidence="2" type="ORF">ENU08_04210</name>
    <name evidence="1" type="ORF">ENU41_03250</name>
</gene>
<accession>A0A7C4NL39</accession>
<name>A0A7C4NL39_9CREN</name>
<dbReference type="AlphaFoldDB" id="A0A7C4NL39"/>
<comment type="caution">
    <text evidence="2">The sequence shown here is derived from an EMBL/GenBank/DDBJ whole genome shotgun (WGS) entry which is preliminary data.</text>
</comment>
<evidence type="ECO:0000313" key="2">
    <source>
        <dbReference type="EMBL" id="HGQ64429.1"/>
    </source>
</evidence>
<dbReference type="EMBL" id="DTCK01000016">
    <property type="protein sequence ID" value="HGQ35677.1"/>
    <property type="molecule type" value="Genomic_DNA"/>
</dbReference>
<proteinExistence type="predicted"/>
<sequence>MHSLFMASGKLLKNQSLLLKYFEALEKMGIDKSVSVPTSDDISFLVKAIYEGKISLLEALSALTRRFIPRVIGEAAKKAVEEVLGEEVDTILAREIIAKDLAAWTIEIADRMHLIKLNLSILK</sequence>
<protein>
    <submittedName>
        <fullName evidence="2">Uncharacterized protein</fullName>
    </submittedName>
</protein>
<evidence type="ECO:0000313" key="1">
    <source>
        <dbReference type="EMBL" id="HGQ35677.1"/>
    </source>
</evidence>
<reference evidence="2" key="1">
    <citation type="journal article" date="2020" name="mSystems">
        <title>Genome- and Community-Level Interaction Insights into Carbon Utilization and Element Cycling Functions of Hydrothermarchaeota in Hydrothermal Sediment.</title>
        <authorList>
            <person name="Zhou Z."/>
            <person name="Liu Y."/>
            <person name="Xu W."/>
            <person name="Pan J."/>
            <person name="Luo Z.H."/>
            <person name="Li M."/>
        </authorList>
    </citation>
    <scope>NUCLEOTIDE SEQUENCE [LARGE SCALE GENOMIC DNA]</scope>
    <source>
        <strain evidence="2">SpSt-637</strain>
        <strain evidence="1">SpSt-667</strain>
    </source>
</reference>
<dbReference type="EMBL" id="DTBD01000032">
    <property type="protein sequence ID" value="HGQ64429.1"/>
    <property type="molecule type" value="Genomic_DNA"/>
</dbReference>
<organism evidence="2">
    <name type="scientific">Ignisphaera aggregans</name>
    <dbReference type="NCBI Taxonomy" id="334771"/>
    <lineage>
        <taxon>Archaea</taxon>
        <taxon>Thermoproteota</taxon>
        <taxon>Thermoprotei</taxon>
        <taxon>Desulfurococcales</taxon>
        <taxon>Desulfurococcaceae</taxon>
        <taxon>Ignisphaera</taxon>
    </lineage>
</organism>